<reference evidence="1 2" key="1">
    <citation type="submission" date="2020-08" db="EMBL/GenBank/DDBJ databases">
        <title>Genomic Encyclopedia of Type Strains, Phase IV (KMG-IV): sequencing the most valuable type-strain genomes for metagenomic binning, comparative biology and taxonomic classification.</title>
        <authorList>
            <person name="Goeker M."/>
        </authorList>
    </citation>
    <scope>NUCLEOTIDE SEQUENCE [LARGE SCALE GENOMIC DNA]</scope>
    <source>
        <strain evidence="1 2">DSM 28570</strain>
    </source>
</reference>
<dbReference type="AlphaFoldDB" id="A0A840UNL1"/>
<accession>A0A840UNL1</accession>
<gene>
    <name evidence="1" type="ORF">HNQ81_001078</name>
</gene>
<dbReference type="EMBL" id="JACHEO010000004">
    <property type="protein sequence ID" value="MBB5347362.1"/>
    <property type="molecule type" value="Genomic_DNA"/>
</dbReference>
<protein>
    <submittedName>
        <fullName evidence="1">Uncharacterized protein</fullName>
    </submittedName>
</protein>
<sequence length="48" mass="5754">MTPRQAIRILMLSPIYFRLEPAQRKQLIKEYCDLFTQVIAERETQSVK</sequence>
<name>A0A840UNL1_9BACT</name>
<dbReference type="RefSeq" id="WP_183349075.1">
    <property type="nucleotide sequence ID" value="NZ_JACHEO010000004.1"/>
</dbReference>
<keyword evidence="2" id="KW-1185">Reference proteome</keyword>
<dbReference type="Proteomes" id="UP000539642">
    <property type="component" value="Unassembled WGS sequence"/>
</dbReference>
<proteinExistence type="predicted"/>
<organism evidence="1 2">
    <name type="scientific">Desulfoprunum benzoelyticum</name>
    <dbReference type="NCBI Taxonomy" id="1506996"/>
    <lineage>
        <taxon>Bacteria</taxon>
        <taxon>Pseudomonadati</taxon>
        <taxon>Thermodesulfobacteriota</taxon>
        <taxon>Desulfobulbia</taxon>
        <taxon>Desulfobulbales</taxon>
        <taxon>Desulfobulbaceae</taxon>
        <taxon>Desulfoprunum</taxon>
    </lineage>
</organism>
<evidence type="ECO:0000313" key="1">
    <source>
        <dbReference type="EMBL" id="MBB5347362.1"/>
    </source>
</evidence>
<comment type="caution">
    <text evidence="1">The sequence shown here is derived from an EMBL/GenBank/DDBJ whole genome shotgun (WGS) entry which is preliminary data.</text>
</comment>
<evidence type="ECO:0000313" key="2">
    <source>
        <dbReference type="Proteomes" id="UP000539642"/>
    </source>
</evidence>